<dbReference type="InterPro" id="IPR019190">
    <property type="entry name" value="EXOV"/>
</dbReference>
<dbReference type="Pfam" id="PF09810">
    <property type="entry name" value="Exo5"/>
    <property type="match status" value="1"/>
</dbReference>
<reference evidence="8" key="1">
    <citation type="journal article" date="2023" name="Mol. Phylogenet. Evol.">
        <title>Genome-scale phylogeny and comparative genomics of the fungal order Sordariales.</title>
        <authorList>
            <person name="Hensen N."/>
            <person name="Bonometti L."/>
            <person name="Westerberg I."/>
            <person name="Brannstrom I.O."/>
            <person name="Guillou S."/>
            <person name="Cros-Aarteil S."/>
            <person name="Calhoun S."/>
            <person name="Haridas S."/>
            <person name="Kuo A."/>
            <person name="Mondo S."/>
            <person name="Pangilinan J."/>
            <person name="Riley R."/>
            <person name="LaButti K."/>
            <person name="Andreopoulos B."/>
            <person name="Lipzen A."/>
            <person name="Chen C."/>
            <person name="Yan M."/>
            <person name="Daum C."/>
            <person name="Ng V."/>
            <person name="Clum A."/>
            <person name="Steindorff A."/>
            <person name="Ohm R.A."/>
            <person name="Martin F."/>
            <person name="Silar P."/>
            <person name="Natvig D.O."/>
            <person name="Lalanne C."/>
            <person name="Gautier V."/>
            <person name="Ament-Velasquez S.L."/>
            <person name="Kruys A."/>
            <person name="Hutchinson M.I."/>
            <person name="Powell A.J."/>
            <person name="Barry K."/>
            <person name="Miller A.N."/>
            <person name="Grigoriev I.V."/>
            <person name="Debuchy R."/>
            <person name="Gladieux P."/>
            <person name="Hiltunen Thoren M."/>
            <person name="Johannesson H."/>
        </authorList>
    </citation>
    <scope>NUCLEOTIDE SEQUENCE</scope>
    <source>
        <strain evidence="8">CBS 103.79</strain>
    </source>
</reference>
<evidence type="ECO:0000256" key="4">
    <source>
        <dbReference type="ARBA" id="ARBA00022485"/>
    </source>
</evidence>
<comment type="similarity">
    <text evidence="2">Belongs to the EXO5 family.</text>
</comment>
<keyword evidence="6 8" id="KW-0269">Exonuclease</keyword>
<keyword evidence="5" id="KW-0540">Nuclease</keyword>
<comment type="caution">
    <text evidence="8">The sequence shown here is derived from an EMBL/GenBank/DDBJ whole genome shotgun (WGS) entry which is preliminary data.</text>
</comment>
<evidence type="ECO:0000256" key="5">
    <source>
        <dbReference type="ARBA" id="ARBA00022722"/>
    </source>
</evidence>
<dbReference type="GO" id="GO:0036297">
    <property type="term" value="P:interstrand cross-link repair"/>
    <property type="evidence" value="ECO:0007669"/>
    <property type="project" value="TreeGrafter"/>
</dbReference>
<keyword evidence="4" id="KW-0004">4Fe-4S</keyword>
<feature type="compositionally biased region" description="Low complexity" evidence="7">
    <location>
        <begin position="541"/>
        <end position="554"/>
    </location>
</feature>
<dbReference type="GO" id="GO:0005634">
    <property type="term" value="C:nucleus"/>
    <property type="evidence" value="ECO:0007669"/>
    <property type="project" value="TreeGrafter"/>
</dbReference>
<evidence type="ECO:0000256" key="7">
    <source>
        <dbReference type="SAM" id="MobiDB-lite"/>
    </source>
</evidence>
<evidence type="ECO:0000256" key="6">
    <source>
        <dbReference type="ARBA" id="ARBA00022839"/>
    </source>
</evidence>
<dbReference type="Proteomes" id="UP001303889">
    <property type="component" value="Unassembled WGS sequence"/>
</dbReference>
<comment type="subunit">
    <text evidence="3">Monomer.</text>
</comment>
<feature type="region of interest" description="Disordered" evidence="7">
    <location>
        <begin position="436"/>
        <end position="473"/>
    </location>
</feature>
<proteinExistence type="inferred from homology"/>
<sequence>MAGFDSDSDGGYAYDLTASDEEKVWAEVDPFSAAPTTPRRTTSPLAPGSALLSSPFSPNLDPDAALAVEETIAALTDDDLSFDISELQDQDASPPHGQGAPPPLHRDILRTSSRSNSSRSSSSSSSSNSSGIPARKQSTRLAPVFARDARHLASFVAKSKPKSTPSLLPGPDVRYPDLSRALSDATDAVRLNAAPPDLAPDAAQSDQSPLLRFRSYPMKPLSVTDLTAGAWCELQHYYALTRLPGGRKTQTKAMKRGSNLHQNLELQLFKPVRIEIAKKEDNFALKIWNMIQGLRVLVEQGFTREFEVWGMVNGNLVCGVIDGLSYDNPDEELEEDVLSSRGGSQITADSEPYEPSAKGDHQVFITDIKTRRTPNPPPQMQVRSSILQLFLYHRFLCDMADNQLDYMRVFERYRLNPDEPFSDTFMAQIGNLHDEIFPSTDDESDSILSDGTADGDGNGAEFVSAPSSTSQVSFADDESIASTAPQMKYRTLRSLVTLLKSELRAVFPRGAADIGSIVAVEYRYRGRDEPPPPPDAREQQQDQQQQQDQTKAQPQQPPSSPEHASIICTNTFFVEPDTLDLFLFETMAWWTGARPPRGVPPEEAGLKCQSCEFRDVCEWRSGLDRAALQRAAAGRGREMFFNKMGGGGGGRAEEEGQAEEESRRDGCRGQG</sequence>
<feature type="region of interest" description="Disordered" evidence="7">
    <location>
        <begin position="639"/>
        <end position="671"/>
    </location>
</feature>
<organism evidence="8 9">
    <name type="scientific">Staphylotrichum tortipilum</name>
    <dbReference type="NCBI Taxonomy" id="2831512"/>
    <lineage>
        <taxon>Eukaryota</taxon>
        <taxon>Fungi</taxon>
        <taxon>Dikarya</taxon>
        <taxon>Ascomycota</taxon>
        <taxon>Pezizomycotina</taxon>
        <taxon>Sordariomycetes</taxon>
        <taxon>Sordariomycetidae</taxon>
        <taxon>Sordariales</taxon>
        <taxon>Chaetomiaceae</taxon>
        <taxon>Staphylotrichum</taxon>
    </lineage>
</organism>
<name>A0AAN6RQT5_9PEZI</name>
<evidence type="ECO:0000313" key="8">
    <source>
        <dbReference type="EMBL" id="KAK3898776.1"/>
    </source>
</evidence>
<dbReference type="GO" id="GO:0045145">
    <property type="term" value="F:single-stranded DNA 5'-3' DNA exonuclease activity"/>
    <property type="evidence" value="ECO:0007669"/>
    <property type="project" value="InterPro"/>
</dbReference>
<dbReference type="GO" id="GO:0051539">
    <property type="term" value="F:4 iron, 4 sulfur cluster binding"/>
    <property type="evidence" value="ECO:0007669"/>
    <property type="project" value="UniProtKB-KW"/>
</dbReference>
<dbReference type="AlphaFoldDB" id="A0AAN6RQT5"/>
<dbReference type="PANTHER" id="PTHR14464:SF4">
    <property type="entry name" value="EXONUCLEASE V"/>
    <property type="match status" value="1"/>
</dbReference>
<dbReference type="EMBL" id="MU855882">
    <property type="protein sequence ID" value="KAK3898776.1"/>
    <property type="molecule type" value="Genomic_DNA"/>
</dbReference>
<gene>
    <name evidence="8" type="ORF">C8A05DRAFT_46991</name>
</gene>
<accession>A0AAN6RQT5</accession>
<keyword evidence="9" id="KW-1185">Reference proteome</keyword>
<evidence type="ECO:0000256" key="2">
    <source>
        <dbReference type="ARBA" id="ARBA00009797"/>
    </source>
</evidence>
<comment type="cofactor">
    <cofactor evidence="1">
        <name>[4Fe-4S] cluster</name>
        <dbReference type="ChEBI" id="CHEBI:49883"/>
    </cofactor>
</comment>
<evidence type="ECO:0000256" key="3">
    <source>
        <dbReference type="ARBA" id="ARBA00011245"/>
    </source>
</evidence>
<feature type="compositionally biased region" description="Basic and acidic residues" evidence="7">
    <location>
        <begin position="525"/>
        <end position="540"/>
    </location>
</feature>
<feature type="region of interest" description="Disordered" evidence="7">
    <location>
        <begin position="28"/>
        <end position="62"/>
    </location>
</feature>
<keyword evidence="6 8" id="KW-0378">Hydrolase</keyword>
<protein>
    <submittedName>
        <fullName evidence="8">Exonuclease V</fullName>
    </submittedName>
</protein>
<keyword evidence="4" id="KW-0479">Metal-binding</keyword>
<evidence type="ECO:0000256" key="1">
    <source>
        <dbReference type="ARBA" id="ARBA00001966"/>
    </source>
</evidence>
<feature type="compositionally biased region" description="Low complexity" evidence="7">
    <location>
        <begin position="32"/>
        <end position="58"/>
    </location>
</feature>
<keyword evidence="4" id="KW-0408">Iron</keyword>
<feature type="compositionally biased region" description="Low complexity" evidence="7">
    <location>
        <begin position="112"/>
        <end position="130"/>
    </location>
</feature>
<feature type="compositionally biased region" description="Basic and acidic residues" evidence="7">
    <location>
        <begin position="660"/>
        <end position="671"/>
    </location>
</feature>
<feature type="region of interest" description="Disordered" evidence="7">
    <location>
        <begin position="525"/>
        <end position="564"/>
    </location>
</feature>
<evidence type="ECO:0000313" key="9">
    <source>
        <dbReference type="Proteomes" id="UP001303889"/>
    </source>
</evidence>
<dbReference type="GO" id="GO:0005739">
    <property type="term" value="C:mitochondrion"/>
    <property type="evidence" value="ECO:0007669"/>
    <property type="project" value="TreeGrafter"/>
</dbReference>
<dbReference type="PANTHER" id="PTHR14464">
    <property type="entry name" value="EXONUCLEASE V"/>
    <property type="match status" value="1"/>
</dbReference>
<keyword evidence="4" id="KW-0411">Iron-sulfur</keyword>
<reference evidence="8" key="2">
    <citation type="submission" date="2023-05" db="EMBL/GenBank/DDBJ databases">
        <authorList>
            <consortium name="Lawrence Berkeley National Laboratory"/>
            <person name="Steindorff A."/>
            <person name="Hensen N."/>
            <person name="Bonometti L."/>
            <person name="Westerberg I."/>
            <person name="Brannstrom I.O."/>
            <person name="Guillou S."/>
            <person name="Cros-Aarteil S."/>
            <person name="Calhoun S."/>
            <person name="Haridas S."/>
            <person name="Kuo A."/>
            <person name="Mondo S."/>
            <person name="Pangilinan J."/>
            <person name="Riley R."/>
            <person name="Labutti K."/>
            <person name="Andreopoulos B."/>
            <person name="Lipzen A."/>
            <person name="Chen C."/>
            <person name="Yanf M."/>
            <person name="Daum C."/>
            <person name="Ng V."/>
            <person name="Clum A."/>
            <person name="Ohm R."/>
            <person name="Martin F."/>
            <person name="Silar P."/>
            <person name="Natvig D."/>
            <person name="Lalanne C."/>
            <person name="Gautier V."/>
            <person name="Ament-Velasquez S.L."/>
            <person name="Kruys A."/>
            <person name="Hutchinson M.I."/>
            <person name="Powell A.J."/>
            <person name="Barry K."/>
            <person name="Miller A.N."/>
            <person name="Grigoriev I.V."/>
            <person name="Debuchy R."/>
            <person name="Gladieux P."/>
            <person name="Thoren M.H."/>
            <person name="Johannesson H."/>
        </authorList>
    </citation>
    <scope>NUCLEOTIDE SEQUENCE</scope>
    <source>
        <strain evidence="8">CBS 103.79</strain>
    </source>
</reference>
<feature type="region of interest" description="Disordered" evidence="7">
    <location>
        <begin position="83"/>
        <end position="140"/>
    </location>
</feature>